<sequence>MQQEAVEEKQEQQEQHEEEQEKKPQKEGKKSKKRKEVKEEKKEEEFKHKRKGFIRIFPVWLRVIVILALTVGALVAGLMVGYGVLGEGDDMNDVLDRQLWEGIYDYMRGE</sequence>
<reference evidence="3 4" key="1">
    <citation type="submission" date="2017-06" db="EMBL/GenBank/DDBJ databases">
        <title>the draft geome sequence of Illustriluteabacillus marina B3227.</title>
        <authorList>
            <person name="He R.-H."/>
            <person name="Du Z.-J."/>
        </authorList>
    </citation>
    <scope>NUCLEOTIDE SEQUENCE [LARGE SCALE GENOMIC DNA]</scope>
    <source>
        <strain evidence="3 4">B3227</strain>
    </source>
</reference>
<accession>A0A2I0QV13</accession>
<evidence type="ECO:0008006" key="5">
    <source>
        <dbReference type="Google" id="ProtNLM"/>
    </source>
</evidence>
<evidence type="ECO:0000313" key="4">
    <source>
        <dbReference type="Proteomes" id="UP000243524"/>
    </source>
</evidence>
<dbReference type="InterPro" id="IPR024596">
    <property type="entry name" value="RNApol_su_b/EpuA"/>
</dbReference>
<organism evidence="3 4">
    <name type="scientific">Halalkalibacillus sediminis</name>
    <dbReference type="NCBI Taxonomy" id="2018042"/>
    <lineage>
        <taxon>Bacteria</taxon>
        <taxon>Bacillati</taxon>
        <taxon>Bacillota</taxon>
        <taxon>Bacilli</taxon>
        <taxon>Bacillales</taxon>
        <taxon>Bacillaceae</taxon>
        <taxon>Halalkalibacillus</taxon>
    </lineage>
</organism>
<protein>
    <recommendedName>
        <fullName evidence="5">DNA-directed RNA polymerase subunit beta</fullName>
    </recommendedName>
</protein>
<dbReference type="Pfam" id="PF11772">
    <property type="entry name" value="EpuA"/>
    <property type="match status" value="1"/>
</dbReference>
<keyword evidence="2" id="KW-1133">Transmembrane helix</keyword>
<dbReference type="EMBL" id="PJNH01000002">
    <property type="protein sequence ID" value="PKR78166.1"/>
    <property type="molecule type" value="Genomic_DNA"/>
</dbReference>
<dbReference type="AlphaFoldDB" id="A0A2I0QV13"/>
<keyword evidence="4" id="KW-1185">Reference proteome</keyword>
<feature type="compositionally biased region" description="Basic and acidic residues" evidence="1">
    <location>
        <begin position="36"/>
        <end position="47"/>
    </location>
</feature>
<feature type="compositionally biased region" description="Basic and acidic residues" evidence="1">
    <location>
        <begin position="1"/>
        <end position="28"/>
    </location>
</feature>
<keyword evidence="2" id="KW-0472">Membrane</keyword>
<feature type="transmembrane region" description="Helical" evidence="2">
    <location>
        <begin position="59"/>
        <end position="85"/>
    </location>
</feature>
<feature type="region of interest" description="Disordered" evidence="1">
    <location>
        <begin position="1"/>
        <end position="47"/>
    </location>
</feature>
<comment type="caution">
    <text evidence="3">The sequence shown here is derived from an EMBL/GenBank/DDBJ whole genome shotgun (WGS) entry which is preliminary data.</text>
</comment>
<gene>
    <name evidence="3" type="ORF">CEY16_07495</name>
</gene>
<keyword evidence="2" id="KW-0812">Transmembrane</keyword>
<evidence type="ECO:0000256" key="2">
    <source>
        <dbReference type="SAM" id="Phobius"/>
    </source>
</evidence>
<name>A0A2I0QV13_9BACI</name>
<evidence type="ECO:0000256" key="1">
    <source>
        <dbReference type="SAM" id="MobiDB-lite"/>
    </source>
</evidence>
<dbReference type="Proteomes" id="UP000243524">
    <property type="component" value="Unassembled WGS sequence"/>
</dbReference>
<proteinExistence type="predicted"/>
<evidence type="ECO:0000313" key="3">
    <source>
        <dbReference type="EMBL" id="PKR78166.1"/>
    </source>
</evidence>